<evidence type="ECO:0000313" key="1">
    <source>
        <dbReference type="EMBL" id="NXX56863.1"/>
    </source>
</evidence>
<organism evidence="1 2">
    <name type="scientific">Scopus umbretta</name>
    <name type="common">Hammerkop</name>
    <dbReference type="NCBI Taxonomy" id="33581"/>
    <lineage>
        <taxon>Eukaryota</taxon>
        <taxon>Metazoa</taxon>
        <taxon>Chordata</taxon>
        <taxon>Craniata</taxon>
        <taxon>Vertebrata</taxon>
        <taxon>Euteleostomi</taxon>
        <taxon>Archelosauria</taxon>
        <taxon>Archosauria</taxon>
        <taxon>Dinosauria</taxon>
        <taxon>Saurischia</taxon>
        <taxon>Theropoda</taxon>
        <taxon>Coelurosauria</taxon>
        <taxon>Aves</taxon>
        <taxon>Neognathae</taxon>
        <taxon>Neoaves</taxon>
        <taxon>Aequornithes</taxon>
        <taxon>Pelecaniformes</taxon>
        <taxon>Scopidae</taxon>
        <taxon>Scopus</taxon>
    </lineage>
</organism>
<gene>
    <name evidence="1" type="primary">Cdca2</name>
    <name evidence="1" type="ORF">SCOUMB_R12886</name>
</gene>
<dbReference type="OrthoDB" id="9947694at2759"/>
<keyword evidence="2" id="KW-1185">Reference proteome</keyword>
<feature type="non-terminal residue" evidence="1">
    <location>
        <position position="1"/>
    </location>
</feature>
<dbReference type="AlphaFoldDB" id="A0A7L4HVY3"/>
<comment type="caution">
    <text evidence="1">The sequence shown here is derived from an EMBL/GenBank/DDBJ whole genome shotgun (WGS) entry which is preliminary data.</text>
</comment>
<feature type="non-terminal residue" evidence="1">
    <location>
        <position position="136"/>
    </location>
</feature>
<dbReference type="Proteomes" id="UP000539032">
    <property type="component" value="Unassembled WGS sequence"/>
</dbReference>
<name>A0A7L4HVY3_SCOUM</name>
<accession>A0A7L4HVY3</accession>
<evidence type="ECO:0000313" key="2">
    <source>
        <dbReference type="Proteomes" id="UP000539032"/>
    </source>
</evidence>
<proteinExistence type="predicted"/>
<protein>
    <submittedName>
        <fullName evidence="1">CDCA2 protein</fullName>
    </submittedName>
</protein>
<sequence>SAIGVRGSPEHNTLIRYLSQQRSNRQKEAFTQQVSPFKHQNVRSLKDKIDAFQTSFTSVQEAEGEAGFSGLSQNKVPFTKEWNLDRQSEKFMSDDSGADLKEHLKQNLTNSSKSDTKICTILSSHQDATIAEPAAA</sequence>
<dbReference type="EMBL" id="VZTL01032601">
    <property type="protein sequence ID" value="NXX56863.1"/>
    <property type="molecule type" value="Genomic_DNA"/>
</dbReference>
<reference evidence="1 2" key="1">
    <citation type="submission" date="2020-02" db="EMBL/GenBank/DDBJ databases">
        <title>Bird 10,000 Genomes (B10K) Project - Family phase.</title>
        <authorList>
            <person name="Zhang G."/>
        </authorList>
    </citation>
    <scope>NUCLEOTIDE SEQUENCE [LARGE SCALE GENOMIC DNA]</scope>
    <source>
        <strain evidence="1">B10K-DU-002-70</strain>
        <tissue evidence="1">Muscle</tissue>
    </source>
</reference>